<dbReference type="EMBL" id="FOZV01000001">
    <property type="protein sequence ID" value="SFS33796.1"/>
    <property type="molecule type" value="Genomic_DNA"/>
</dbReference>
<dbReference type="Proteomes" id="UP000198788">
    <property type="component" value="Unassembled WGS sequence"/>
</dbReference>
<keyword evidence="2" id="KW-0732">Signal</keyword>
<dbReference type="RefSeq" id="WP_092306823.1">
    <property type="nucleotide sequence ID" value="NZ_FOZV01000001.1"/>
</dbReference>
<keyword evidence="4" id="KW-1185">Reference proteome</keyword>
<proteinExistence type="predicted"/>
<gene>
    <name evidence="3" type="ORF">SAMN05192570_0725</name>
</gene>
<evidence type="ECO:0000313" key="3">
    <source>
        <dbReference type="EMBL" id="SFS33796.1"/>
    </source>
</evidence>
<evidence type="ECO:0008006" key="5">
    <source>
        <dbReference type="Google" id="ProtNLM"/>
    </source>
</evidence>
<organism evidence="3 4">
    <name type="scientific">Brevundimonas viscosa</name>
    <dbReference type="NCBI Taxonomy" id="871741"/>
    <lineage>
        <taxon>Bacteria</taxon>
        <taxon>Pseudomonadati</taxon>
        <taxon>Pseudomonadota</taxon>
        <taxon>Alphaproteobacteria</taxon>
        <taxon>Caulobacterales</taxon>
        <taxon>Caulobacteraceae</taxon>
        <taxon>Brevundimonas</taxon>
    </lineage>
</organism>
<reference evidence="4" key="1">
    <citation type="submission" date="2016-10" db="EMBL/GenBank/DDBJ databases">
        <authorList>
            <person name="Varghese N."/>
            <person name="Submissions S."/>
        </authorList>
    </citation>
    <scope>NUCLEOTIDE SEQUENCE [LARGE SCALE GENOMIC DNA]</scope>
    <source>
        <strain evidence="4">CGMCC 1.10683</strain>
    </source>
</reference>
<accession>A0A1I6P0P5</accession>
<name>A0A1I6P0P5_9CAUL</name>
<feature type="chain" id="PRO_5011619281" description="Lipoprotein" evidence="2">
    <location>
        <begin position="24"/>
        <end position="282"/>
    </location>
</feature>
<dbReference type="AlphaFoldDB" id="A0A1I6P0P5"/>
<feature type="compositionally biased region" description="Pro residues" evidence="1">
    <location>
        <begin position="31"/>
        <end position="47"/>
    </location>
</feature>
<feature type="signal peptide" evidence="2">
    <location>
        <begin position="1"/>
        <end position="23"/>
    </location>
</feature>
<feature type="region of interest" description="Disordered" evidence="1">
    <location>
        <begin position="27"/>
        <end position="50"/>
    </location>
</feature>
<evidence type="ECO:0000313" key="4">
    <source>
        <dbReference type="Proteomes" id="UP000198788"/>
    </source>
</evidence>
<evidence type="ECO:0000256" key="2">
    <source>
        <dbReference type="SAM" id="SignalP"/>
    </source>
</evidence>
<sequence>MLMPALSRLRPFAALAATGLALAACDREETPPPASPAEPAAAPPAAAPAPVLTPALDREGLLEALAQAASAYAAGAAAEGQDALVGRQFSIRSAFGCAGPDPRPAEAAEATGDGLARWSRDETRQTIRLTLNPGDWSDSALVAGATDGRWEAVEGFWIPRPWMTGDGCPGIRPDPLAGPATPSPQTAGLAAVFESGGSRLGRRNGRAYSYTVRGEGDAPPARPADGWRVLMEGRFVAFPDGRAIRCRAAGPDQRPVCVAAVQMDRVAFLTADGATLGEWRTG</sequence>
<protein>
    <recommendedName>
        <fullName evidence="5">Lipoprotein</fullName>
    </recommendedName>
</protein>
<evidence type="ECO:0000256" key="1">
    <source>
        <dbReference type="SAM" id="MobiDB-lite"/>
    </source>
</evidence>
<feature type="region of interest" description="Disordered" evidence="1">
    <location>
        <begin position="98"/>
        <end position="121"/>
    </location>
</feature>
<dbReference type="OrthoDB" id="7470453at2"/>